<dbReference type="InterPro" id="IPR000182">
    <property type="entry name" value="GNAT_dom"/>
</dbReference>
<evidence type="ECO:0000256" key="2">
    <source>
        <dbReference type="ARBA" id="ARBA00022679"/>
    </source>
</evidence>
<dbReference type="InterPro" id="IPR038460">
    <property type="entry name" value="AcetylCoA_hyd_C_sf"/>
</dbReference>
<dbReference type="Gene3D" id="3.40.1080.10">
    <property type="entry name" value="Glutaconate Coenzyme A-transferase"/>
    <property type="match status" value="1"/>
</dbReference>
<comment type="caution">
    <text evidence="4">The sequence shown here is derived from an EMBL/GenBank/DDBJ whole genome shotgun (WGS) entry which is preliminary data.</text>
</comment>
<dbReference type="InterPro" id="IPR003702">
    <property type="entry name" value="ActCoA_hydro_N"/>
</dbReference>
<dbReference type="Pfam" id="PF02550">
    <property type="entry name" value="AcetylCoA_hydro"/>
    <property type="match status" value="1"/>
</dbReference>
<dbReference type="Gene3D" id="3.40.1080.20">
    <property type="entry name" value="Acetyl-CoA hydrolase/transferase C-terminal domain"/>
    <property type="match status" value="1"/>
</dbReference>
<dbReference type="Gene3D" id="3.40.630.30">
    <property type="match status" value="1"/>
</dbReference>
<dbReference type="InterPro" id="IPR016181">
    <property type="entry name" value="Acyl_CoA_acyltransferase"/>
</dbReference>
<dbReference type="EMBL" id="LNQE01000915">
    <property type="protein sequence ID" value="KUG23220.1"/>
    <property type="molecule type" value="Genomic_DNA"/>
</dbReference>
<keyword evidence="4" id="KW-0378">Hydrolase</keyword>
<dbReference type="CDD" id="cd04301">
    <property type="entry name" value="NAT_SF"/>
    <property type="match status" value="1"/>
</dbReference>
<reference evidence="4" key="1">
    <citation type="journal article" date="2015" name="Proc. Natl. Acad. Sci. U.S.A.">
        <title>Networks of energetic and metabolic interactions define dynamics in microbial communities.</title>
        <authorList>
            <person name="Embree M."/>
            <person name="Liu J.K."/>
            <person name="Al-Bassam M.M."/>
            <person name="Zengler K."/>
        </authorList>
    </citation>
    <scope>NUCLEOTIDE SEQUENCE</scope>
</reference>
<accession>A0A0W8FR27</accession>
<evidence type="ECO:0000256" key="1">
    <source>
        <dbReference type="ARBA" id="ARBA00009632"/>
    </source>
</evidence>
<dbReference type="PROSITE" id="PS51186">
    <property type="entry name" value="GNAT"/>
    <property type="match status" value="1"/>
</dbReference>
<dbReference type="InterPro" id="IPR046433">
    <property type="entry name" value="ActCoA_hydro"/>
</dbReference>
<dbReference type="GO" id="GO:0008775">
    <property type="term" value="F:acetate CoA-transferase activity"/>
    <property type="evidence" value="ECO:0007669"/>
    <property type="project" value="InterPro"/>
</dbReference>
<dbReference type="InterPro" id="IPR037171">
    <property type="entry name" value="NagB/RpiA_transferase-like"/>
</dbReference>
<sequence length="619" mass="69148">MWKYKVVPPAEVLSKIEPGMVIFLGTGMAEPRTLVKHLMASNEPNLQDLELIQLVSLGDTIPIDERYSRKFRLKTFFSGWIASEAISAGRVDLIPSRFSRITGLLKSGAIPIDAAFIQISPPDENGYACLLGVDVERQAMESAHLVVGEVNARAPRIMGDTMVHMDEFDYFIESTEYPIYIPRWPVADVFMKIAANIATIVENGSCLALGIGPLYEALAVQLATKKNLGIHSPFFTDAVMDLVKSGAVTNRFKGIFRGKSSSSYLMGSEELMRWLDKNPLVEFQPEDVIMDPKVIGTNDKMVAILPARKIDLTGNVALHTGKGNMNAGPGNVQELLMGAGLSKKGRIIFGLPSRNLKGMSNIVLSVDNMPFQFTNRESMDMVVTEYGVASLMGKTMRERALELIDIAHPNDRAELVRQAKEARLIYADQIYIEESGSLYPAKLCTFHEFKGGLKICFRPIKPSDEDKMRLLFYRFSDQAVYYRYFTSIKTMPHKKMQEYVNVNYRLNMSIVGTIEVAGTEKIIAEARYVRLKPDAFADTAFIVDEEYQGKGIASYLFELLIRVAREEGIRGFTADVLASNKAMLKVYEKSPFPVQTVLTSGIYELTIPFTPLSELKKPD</sequence>
<evidence type="ECO:0000259" key="3">
    <source>
        <dbReference type="PROSITE" id="PS51186"/>
    </source>
</evidence>
<dbReference type="AlphaFoldDB" id="A0A0W8FR27"/>
<dbReference type="GO" id="GO:0016747">
    <property type="term" value="F:acyltransferase activity, transferring groups other than amino-acyl groups"/>
    <property type="evidence" value="ECO:0007669"/>
    <property type="project" value="InterPro"/>
</dbReference>
<dbReference type="InterPro" id="IPR026888">
    <property type="entry name" value="AcetylCoA_hyd_C"/>
</dbReference>
<dbReference type="PANTHER" id="PTHR21432">
    <property type="entry name" value="ACETYL-COA HYDROLASE-RELATED"/>
    <property type="match status" value="1"/>
</dbReference>
<keyword evidence="2 4" id="KW-0808">Transferase</keyword>
<dbReference type="Gene3D" id="3.30.750.70">
    <property type="entry name" value="4-hydroxybutyrate coenzyme like domains"/>
    <property type="match status" value="1"/>
</dbReference>
<dbReference type="GO" id="GO:0006083">
    <property type="term" value="P:acetate metabolic process"/>
    <property type="evidence" value="ECO:0007669"/>
    <property type="project" value="InterPro"/>
</dbReference>
<proteinExistence type="inferred from homology"/>
<name>A0A0W8FR27_9ZZZZ</name>
<dbReference type="GO" id="GO:0016787">
    <property type="term" value="F:hydrolase activity"/>
    <property type="evidence" value="ECO:0007669"/>
    <property type="project" value="UniProtKB-KW"/>
</dbReference>
<dbReference type="Pfam" id="PF13336">
    <property type="entry name" value="AcetylCoA_hyd_C"/>
    <property type="match status" value="1"/>
</dbReference>
<dbReference type="Pfam" id="PF00583">
    <property type="entry name" value="Acetyltransf_1"/>
    <property type="match status" value="1"/>
</dbReference>
<organism evidence="4">
    <name type="scientific">hydrocarbon metagenome</name>
    <dbReference type="NCBI Taxonomy" id="938273"/>
    <lineage>
        <taxon>unclassified sequences</taxon>
        <taxon>metagenomes</taxon>
        <taxon>ecological metagenomes</taxon>
    </lineage>
</organism>
<evidence type="ECO:0000313" key="4">
    <source>
        <dbReference type="EMBL" id="KUG23220.1"/>
    </source>
</evidence>
<gene>
    <name evidence="4" type="ORF">ASZ90_006980</name>
</gene>
<protein>
    <submittedName>
        <fullName evidence="4">Acetyl-coa hydrolase/transferase</fullName>
    </submittedName>
</protein>
<dbReference type="SUPFAM" id="SSF100950">
    <property type="entry name" value="NagB/RpiA/CoA transferase-like"/>
    <property type="match status" value="2"/>
</dbReference>
<dbReference type="PANTHER" id="PTHR21432:SF20">
    <property type="entry name" value="ACETYL-COA HYDROLASE"/>
    <property type="match status" value="1"/>
</dbReference>
<comment type="similarity">
    <text evidence="1">Belongs to the acetyl-CoA hydrolase/transferase family.</text>
</comment>
<feature type="domain" description="N-acetyltransferase" evidence="3">
    <location>
        <begin position="455"/>
        <end position="619"/>
    </location>
</feature>
<dbReference type="SUPFAM" id="SSF55729">
    <property type="entry name" value="Acyl-CoA N-acyltransferases (Nat)"/>
    <property type="match status" value="1"/>
</dbReference>